<evidence type="ECO:0000313" key="1">
    <source>
        <dbReference type="EMBL" id="MQL71694.1"/>
    </source>
</evidence>
<keyword evidence="2" id="KW-1185">Reference proteome</keyword>
<dbReference type="AlphaFoldDB" id="A0A843TQF6"/>
<name>A0A843TQF6_COLES</name>
<protein>
    <submittedName>
        <fullName evidence="1">Uncharacterized protein</fullName>
    </submittedName>
</protein>
<evidence type="ECO:0000313" key="2">
    <source>
        <dbReference type="Proteomes" id="UP000652761"/>
    </source>
</evidence>
<accession>A0A843TQF6</accession>
<dbReference type="Proteomes" id="UP000652761">
    <property type="component" value="Unassembled WGS sequence"/>
</dbReference>
<proteinExistence type="predicted"/>
<sequence>MFDQFERLEKKGRHLFLGDNNETSRVFRIPVDPGLAGLVANVRPISVVCFLLDPYRVWFGSVLVFSLLDTSSVLASIDEDVDC</sequence>
<dbReference type="EMBL" id="NMUH01000107">
    <property type="protein sequence ID" value="MQL71694.1"/>
    <property type="molecule type" value="Genomic_DNA"/>
</dbReference>
<reference evidence="1" key="1">
    <citation type="submission" date="2017-07" db="EMBL/GenBank/DDBJ databases">
        <title>Taro Niue Genome Assembly and Annotation.</title>
        <authorList>
            <person name="Atibalentja N."/>
            <person name="Keating K."/>
            <person name="Fields C.J."/>
        </authorList>
    </citation>
    <scope>NUCLEOTIDE SEQUENCE</scope>
    <source>
        <strain evidence="1">Niue_2</strain>
        <tissue evidence="1">Leaf</tissue>
    </source>
</reference>
<comment type="caution">
    <text evidence="1">The sequence shown here is derived from an EMBL/GenBank/DDBJ whole genome shotgun (WGS) entry which is preliminary data.</text>
</comment>
<organism evidence="1 2">
    <name type="scientific">Colocasia esculenta</name>
    <name type="common">Wild taro</name>
    <name type="synonym">Arum esculentum</name>
    <dbReference type="NCBI Taxonomy" id="4460"/>
    <lineage>
        <taxon>Eukaryota</taxon>
        <taxon>Viridiplantae</taxon>
        <taxon>Streptophyta</taxon>
        <taxon>Embryophyta</taxon>
        <taxon>Tracheophyta</taxon>
        <taxon>Spermatophyta</taxon>
        <taxon>Magnoliopsida</taxon>
        <taxon>Liliopsida</taxon>
        <taxon>Araceae</taxon>
        <taxon>Aroideae</taxon>
        <taxon>Colocasieae</taxon>
        <taxon>Colocasia</taxon>
    </lineage>
</organism>
<gene>
    <name evidence="1" type="ORF">Taro_004028</name>
</gene>